<evidence type="ECO:0000313" key="4">
    <source>
        <dbReference type="Proteomes" id="UP000022910"/>
    </source>
</evidence>
<feature type="domain" description="MACPF" evidence="1">
    <location>
        <begin position="181"/>
        <end position="326"/>
    </location>
</feature>
<name>A0A015JI90_RHIIW</name>
<protein>
    <submittedName>
        <fullName evidence="3">Uncharacterized protein</fullName>
    </submittedName>
</protein>
<keyword evidence="4" id="KW-1185">Reference proteome</keyword>
<evidence type="ECO:0000313" key="3">
    <source>
        <dbReference type="EMBL" id="EXX54624.1"/>
    </source>
</evidence>
<dbReference type="InterPro" id="IPR020864">
    <property type="entry name" value="MACPF"/>
</dbReference>
<feature type="domain" description="DUF7431" evidence="2">
    <location>
        <begin position="361"/>
        <end position="632"/>
    </location>
</feature>
<comment type="caution">
    <text evidence="3">The sequence shown here is derived from an EMBL/GenBank/DDBJ whole genome shotgun (WGS) entry which is preliminary data.</text>
</comment>
<proteinExistence type="predicted"/>
<dbReference type="Pfam" id="PF24209">
    <property type="entry name" value="DUF7431"/>
    <property type="match status" value="1"/>
</dbReference>
<dbReference type="HOGENOM" id="CLU_028291_2_0_1"/>
<sequence>MDDVQDGIDIIVQIDDPRDPQSKRVLAKLNPGENLLNNRKKLEQNSKVKMNDTFSFTNKVGQIDNNNILAEIAKEDEERIILEKIINKEDRILYLKSEPDWKFLKDRHKLEYGITLTLEKANKKAFTIMEDCKMTEIVDGCKYSTIEIDSEEDQIMKNDLLLAADINTKVFVNLSTSFERSKITKSNCNANLACTISEYGKASLKFRLQPDVEFIKEVKDAIESKDPRNFKKIIEEYGQFIPTEITLGGRAYFKRSNISRHFSEENPKKLNISTGSQGSNIKIESNTENLINNINNSKRECFKLVGGQNLNINNFDEKVWAESLKDFRYWSCIKFKNPISIFQPLSENLRKQILLSIGKKILYTNTEDHKYFLVEYAKPRVFGLDIPENILKIIQNKDAGCSIFATVIDKKEKDIFNCQVIWSQNEDPRLVIHCIQKKFKQRKCKLRISWMVIGYDLNFDLSHSEFNIQLKVQNEYFKATGHQTIIKSLDLEDNSSVLCLGIPVLSKLNSSNDSLVINHHFFNDQNNEKIGLHAFSYCLEKNHYVNLPDFTFTILIISSYPNSDDYGILPIKNNNKIRNLINSIKHNPLKQQRPKFISLYSMGENCGLNFLKQKINQIKIKSIDTNCDQEDCVCKSKKKKSEINLKYAFLNPIEIKTVKRESPWLLRN</sequence>
<dbReference type="EMBL" id="JEMT01028451">
    <property type="protein sequence ID" value="EXX54624.1"/>
    <property type="molecule type" value="Genomic_DNA"/>
</dbReference>
<reference evidence="3 4" key="1">
    <citation type="submission" date="2014-02" db="EMBL/GenBank/DDBJ databases">
        <title>Single nucleus genome sequencing reveals high similarity among nuclei of an endomycorrhizal fungus.</title>
        <authorList>
            <person name="Lin K."/>
            <person name="Geurts R."/>
            <person name="Zhang Z."/>
            <person name="Limpens E."/>
            <person name="Saunders D.G."/>
            <person name="Mu D."/>
            <person name="Pang E."/>
            <person name="Cao H."/>
            <person name="Cha H."/>
            <person name="Lin T."/>
            <person name="Zhou Q."/>
            <person name="Shang Y."/>
            <person name="Li Y."/>
            <person name="Ivanov S."/>
            <person name="Sharma T."/>
            <person name="Velzen R.V."/>
            <person name="Ruijter N.D."/>
            <person name="Aanen D.K."/>
            <person name="Win J."/>
            <person name="Kamoun S."/>
            <person name="Bisseling T."/>
            <person name="Huang S."/>
        </authorList>
    </citation>
    <scope>NUCLEOTIDE SEQUENCE [LARGE SCALE GENOMIC DNA]</scope>
    <source>
        <strain evidence="4">DAOM197198w</strain>
    </source>
</reference>
<accession>A0A015JI90</accession>
<dbReference type="InterPro" id="IPR055854">
    <property type="entry name" value="DUF7431"/>
</dbReference>
<evidence type="ECO:0000259" key="1">
    <source>
        <dbReference type="Pfam" id="PF01823"/>
    </source>
</evidence>
<dbReference type="Pfam" id="PF01823">
    <property type="entry name" value="MACPF"/>
    <property type="match status" value="1"/>
</dbReference>
<dbReference type="OrthoDB" id="10255964at2759"/>
<organism evidence="3 4">
    <name type="scientific">Rhizophagus irregularis (strain DAOM 197198w)</name>
    <name type="common">Glomus intraradices</name>
    <dbReference type="NCBI Taxonomy" id="1432141"/>
    <lineage>
        <taxon>Eukaryota</taxon>
        <taxon>Fungi</taxon>
        <taxon>Fungi incertae sedis</taxon>
        <taxon>Mucoromycota</taxon>
        <taxon>Glomeromycotina</taxon>
        <taxon>Glomeromycetes</taxon>
        <taxon>Glomerales</taxon>
        <taxon>Glomeraceae</taxon>
        <taxon>Rhizophagus</taxon>
    </lineage>
</organism>
<dbReference type="STRING" id="1432141.A0A015JI90"/>
<evidence type="ECO:0000259" key="2">
    <source>
        <dbReference type="Pfam" id="PF24209"/>
    </source>
</evidence>
<dbReference type="Proteomes" id="UP000022910">
    <property type="component" value="Unassembled WGS sequence"/>
</dbReference>
<dbReference type="AlphaFoldDB" id="A0A015JI90"/>
<gene>
    <name evidence="3" type="ORF">RirG_232770</name>
</gene>